<organism evidence="1 2">
    <name type="scientific">Linum trigynum</name>
    <dbReference type="NCBI Taxonomy" id="586398"/>
    <lineage>
        <taxon>Eukaryota</taxon>
        <taxon>Viridiplantae</taxon>
        <taxon>Streptophyta</taxon>
        <taxon>Embryophyta</taxon>
        <taxon>Tracheophyta</taxon>
        <taxon>Spermatophyta</taxon>
        <taxon>Magnoliopsida</taxon>
        <taxon>eudicotyledons</taxon>
        <taxon>Gunneridae</taxon>
        <taxon>Pentapetalae</taxon>
        <taxon>rosids</taxon>
        <taxon>fabids</taxon>
        <taxon>Malpighiales</taxon>
        <taxon>Linaceae</taxon>
        <taxon>Linum</taxon>
    </lineage>
</organism>
<reference evidence="1 2" key="1">
    <citation type="submission" date="2024-04" db="EMBL/GenBank/DDBJ databases">
        <authorList>
            <person name="Fracassetti M."/>
        </authorList>
    </citation>
    <scope>NUCLEOTIDE SEQUENCE [LARGE SCALE GENOMIC DNA]</scope>
</reference>
<dbReference type="InterPro" id="IPR036691">
    <property type="entry name" value="Endo/exonu/phosph_ase_sf"/>
</dbReference>
<keyword evidence="2" id="KW-1185">Reference proteome</keyword>
<evidence type="ECO:0000313" key="1">
    <source>
        <dbReference type="EMBL" id="CAL1396141.1"/>
    </source>
</evidence>
<dbReference type="Proteomes" id="UP001497516">
    <property type="component" value="Chromosome 6"/>
</dbReference>
<evidence type="ECO:0008006" key="3">
    <source>
        <dbReference type="Google" id="ProtNLM"/>
    </source>
</evidence>
<dbReference type="AlphaFoldDB" id="A0AAV2FCY3"/>
<evidence type="ECO:0000313" key="2">
    <source>
        <dbReference type="Proteomes" id="UP001497516"/>
    </source>
</evidence>
<dbReference type="Gene3D" id="3.60.10.10">
    <property type="entry name" value="Endonuclease/exonuclease/phosphatase"/>
    <property type="match status" value="1"/>
</dbReference>
<dbReference type="EMBL" id="OZ034819">
    <property type="protein sequence ID" value="CAL1396141.1"/>
    <property type="molecule type" value="Genomic_DNA"/>
</dbReference>
<accession>A0AAV2FCY3</accession>
<name>A0AAV2FCY3_9ROSI</name>
<dbReference type="PANTHER" id="PTHR35218:SF9">
    <property type="entry name" value="ENDONUCLEASE_EXONUCLEASE_PHOSPHATASE DOMAIN-CONTAINING PROTEIN"/>
    <property type="match status" value="1"/>
</dbReference>
<proteinExistence type="predicted"/>
<dbReference type="SUPFAM" id="SSF56219">
    <property type="entry name" value="DNase I-like"/>
    <property type="match status" value="1"/>
</dbReference>
<protein>
    <recommendedName>
        <fullName evidence="3">Endonuclease/exonuclease/phosphatase domain-containing protein</fullName>
    </recommendedName>
</protein>
<sequence>MGYDNVKWVEARGFSGGLWALWNAGDVDLTMEASSEQILHFRVHLHTNEECLISGVYGSPNPSHRRALWETMRALSSGTSLPWLVLGDFNALLGPDDKRGGASFNMSQSREFRDCVEDCSLMDL</sequence>
<dbReference type="PANTHER" id="PTHR35218">
    <property type="entry name" value="RNASE H DOMAIN-CONTAINING PROTEIN"/>
    <property type="match status" value="1"/>
</dbReference>
<gene>
    <name evidence="1" type="ORF">LTRI10_LOCUS36525</name>
</gene>